<evidence type="ECO:0000313" key="2">
    <source>
        <dbReference type="EMBL" id="KAJ7307940.1"/>
    </source>
</evidence>
<proteinExistence type="predicted"/>
<keyword evidence="1" id="KW-1133">Transmembrane helix</keyword>
<comment type="caution">
    <text evidence="2">The sequence shown here is derived from an EMBL/GenBank/DDBJ whole genome shotgun (WGS) entry which is preliminary data.</text>
</comment>
<keyword evidence="1" id="KW-0812">Transmembrane</keyword>
<dbReference type="Proteomes" id="UP001218218">
    <property type="component" value="Unassembled WGS sequence"/>
</dbReference>
<organism evidence="2 3">
    <name type="scientific">Mycena albidolilacea</name>
    <dbReference type="NCBI Taxonomy" id="1033008"/>
    <lineage>
        <taxon>Eukaryota</taxon>
        <taxon>Fungi</taxon>
        <taxon>Dikarya</taxon>
        <taxon>Basidiomycota</taxon>
        <taxon>Agaricomycotina</taxon>
        <taxon>Agaricomycetes</taxon>
        <taxon>Agaricomycetidae</taxon>
        <taxon>Agaricales</taxon>
        <taxon>Marasmiineae</taxon>
        <taxon>Mycenaceae</taxon>
        <taxon>Mycena</taxon>
    </lineage>
</organism>
<name>A0AAD7EBJ1_9AGAR</name>
<protein>
    <submittedName>
        <fullName evidence="2">Uncharacterized protein</fullName>
    </submittedName>
</protein>
<feature type="transmembrane region" description="Helical" evidence="1">
    <location>
        <begin position="210"/>
        <end position="231"/>
    </location>
</feature>
<evidence type="ECO:0000313" key="3">
    <source>
        <dbReference type="Proteomes" id="UP001218218"/>
    </source>
</evidence>
<feature type="transmembrane region" description="Helical" evidence="1">
    <location>
        <begin position="49"/>
        <end position="74"/>
    </location>
</feature>
<evidence type="ECO:0000256" key="1">
    <source>
        <dbReference type="SAM" id="Phobius"/>
    </source>
</evidence>
<sequence length="240" mass="26144">MPPVPTSVDGLERKTLVQKEQDVFTRLPLPPHWRRPAVNGPLGALQRTIFNILCVASFGHVGLSPVWASIRLYHEGDDSVWAEGTRQLCDRLNNFLLVGSLLMATSAAFITTAPPKPEMLDYNIRGPYICMLCACGLFIGSIIVTAVAFLVLSKAGPIWSERVLYSTRFHVYSTLIMLSYPLVSIGAGTALLGVGILGAMWGAEDRQLKAISLSVLCLPFVMGVLFSISYLSARPEIPVP</sequence>
<dbReference type="EMBL" id="JARIHO010000086">
    <property type="protein sequence ID" value="KAJ7307940.1"/>
    <property type="molecule type" value="Genomic_DNA"/>
</dbReference>
<keyword evidence="1" id="KW-0472">Membrane</keyword>
<keyword evidence="3" id="KW-1185">Reference proteome</keyword>
<feature type="transmembrane region" description="Helical" evidence="1">
    <location>
        <begin position="126"/>
        <end position="152"/>
    </location>
</feature>
<gene>
    <name evidence="2" type="ORF">DFH08DRAFT_900570</name>
</gene>
<feature type="transmembrane region" description="Helical" evidence="1">
    <location>
        <begin position="94"/>
        <end position="114"/>
    </location>
</feature>
<reference evidence="2" key="1">
    <citation type="submission" date="2023-03" db="EMBL/GenBank/DDBJ databases">
        <title>Massive genome expansion in bonnet fungi (Mycena s.s.) driven by repeated elements and novel gene families across ecological guilds.</title>
        <authorList>
            <consortium name="Lawrence Berkeley National Laboratory"/>
            <person name="Harder C.B."/>
            <person name="Miyauchi S."/>
            <person name="Viragh M."/>
            <person name="Kuo A."/>
            <person name="Thoen E."/>
            <person name="Andreopoulos B."/>
            <person name="Lu D."/>
            <person name="Skrede I."/>
            <person name="Drula E."/>
            <person name="Henrissat B."/>
            <person name="Morin E."/>
            <person name="Kohler A."/>
            <person name="Barry K."/>
            <person name="LaButti K."/>
            <person name="Morin E."/>
            <person name="Salamov A."/>
            <person name="Lipzen A."/>
            <person name="Mereny Z."/>
            <person name="Hegedus B."/>
            <person name="Baldrian P."/>
            <person name="Stursova M."/>
            <person name="Weitz H."/>
            <person name="Taylor A."/>
            <person name="Grigoriev I.V."/>
            <person name="Nagy L.G."/>
            <person name="Martin F."/>
            <person name="Kauserud H."/>
        </authorList>
    </citation>
    <scope>NUCLEOTIDE SEQUENCE</scope>
    <source>
        <strain evidence="2">CBHHK002</strain>
    </source>
</reference>
<dbReference type="AlphaFoldDB" id="A0AAD7EBJ1"/>
<feature type="transmembrane region" description="Helical" evidence="1">
    <location>
        <begin position="172"/>
        <end position="198"/>
    </location>
</feature>
<accession>A0AAD7EBJ1</accession>